<dbReference type="RefSeq" id="WP_090311028.1">
    <property type="nucleotide sequence ID" value="NZ_FNFE01000007.1"/>
</dbReference>
<dbReference type="PANTHER" id="PTHR16305">
    <property type="entry name" value="TESTICULAR SOLUBLE ADENYLYL CYCLASE"/>
    <property type="match status" value="1"/>
</dbReference>
<dbReference type="Pfam" id="PF13424">
    <property type="entry name" value="TPR_12"/>
    <property type="match status" value="2"/>
</dbReference>
<dbReference type="Pfam" id="PF13191">
    <property type="entry name" value="AAA_16"/>
    <property type="match status" value="1"/>
</dbReference>
<evidence type="ECO:0000313" key="6">
    <source>
        <dbReference type="EMBL" id="SDK81193.1"/>
    </source>
</evidence>
<dbReference type="PROSITE" id="PS50005">
    <property type="entry name" value="TPR"/>
    <property type="match status" value="2"/>
</dbReference>
<organism evidence="6 7">
    <name type="scientific">Natronorubrum texcoconense</name>
    <dbReference type="NCBI Taxonomy" id="1095776"/>
    <lineage>
        <taxon>Archaea</taxon>
        <taxon>Methanobacteriati</taxon>
        <taxon>Methanobacteriota</taxon>
        <taxon>Stenosarchaea group</taxon>
        <taxon>Halobacteria</taxon>
        <taxon>Halobacteriales</taxon>
        <taxon>Natrialbaceae</taxon>
        <taxon>Natronorubrum</taxon>
    </lineage>
</organism>
<dbReference type="InterPro" id="IPR019734">
    <property type="entry name" value="TPR_rpt"/>
</dbReference>
<name>A0A1G9EYQ9_9EURY</name>
<dbReference type="GO" id="GO:0004016">
    <property type="term" value="F:adenylate cyclase activity"/>
    <property type="evidence" value="ECO:0007669"/>
    <property type="project" value="TreeGrafter"/>
</dbReference>
<dbReference type="Gene3D" id="1.20.120.1690">
    <property type="match status" value="1"/>
</dbReference>
<dbReference type="Gene3D" id="1.25.40.10">
    <property type="entry name" value="Tetratricopeptide repeat domain"/>
    <property type="match status" value="3"/>
</dbReference>
<keyword evidence="1" id="KW-0547">Nucleotide-binding</keyword>
<dbReference type="Gene3D" id="3.40.50.300">
    <property type="entry name" value="P-loop containing nucleotide triphosphate hydrolases"/>
    <property type="match status" value="1"/>
</dbReference>
<dbReference type="InterPro" id="IPR027417">
    <property type="entry name" value="P-loop_NTPase"/>
</dbReference>
<dbReference type="OrthoDB" id="163527at2157"/>
<evidence type="ECO:0000256" key="2">
    <source>
        <dbReference type="ARBA" id="ARBA00022840"/>
    </source>
</evidence>
<feature type="region of interest" description="Disordered" evidence="4">
    <location>
        <begin position="59"/>
        <end position="112"/>
    </location>
</feature>
<feature type="repeat" description="TPR" evidence="3">
    <location>
        <begin position="713"/>
        <end position="746"/>
    </location>
</feature>
<keyword evidence="2" id="KW-0067">ATP-binding</keyword>
<evidence type="ECO:0000256" key="4">
    <source>
        <dbReference type="SAM" id="MobiDB-lite"/>
    </source>
</evidence>
<dbReference type="SUPFAM" id="SSF48452">
    <property type="entry name" value="TPR-like"/>
    <property type="match status" value="3"/>
</dbReference>
<evidence type="ECO:0000259" key="5">
    <source>
        <dbReference type="Pfam" id="PF13191"/>
    </source>
</evidence>
<protein>
    <submittedName>
        <fullName evidence="6">Tetratricopeptide repeat-containing protein</fullName>
    </submittedName>
</protein>
<feature type="region of interest" description="Disordered" evidence="4">
    <location>
        <begin position="1079"/>
        <end position="1110"/>
    </location>
</feature>
<dbReference type="SUPFAM" id="SSF52540">
    <property type="entry name" value="P-loop containing nucleoside triphosphate hydrolases"/>
    <property type="match status" value="1"/>
</dbReference>
<reference evidence="7" key="1">
    <citation type="submission" date="2016-10" db="EMBL/GenBank/DDBJ databases">
        <authorList>
            <person name="Varghese N."/>
            <person name="Submissions S."/>
        </authorList>
    </citation>
    <scope>NUCLEOTIDE SEQUENCE [LARGE SCALE GENOMIC DNA]</scope>
    <source>
        <strain evidence="7">B4,CECT 8067,JCM 17497</strain>
    </source>
</reference>
<evidence type="ECO:0000256" key="1">
    <source>
        <dbReference type="ARBA" id="ARBA00022741"/>
    </source>
</evidence>
<dbReference type="PANTHER" id="PTHR16305:SF28">
    <property type="entry name" value="GUANYLATE CYCLASE DOMAIN-CONTAINING PROTEIN"/>
    <property type="match status" value="1"/>
</dbReference>
<dbReference type="SMART" id="SM00028">
    <property type="entry name" value="TPR"/>
    <property type="match status" value="6"/>
</dbReference>
<evidence type="ECO:0000313" key="7">
    <source>
        <dbReference type="Proteomes" id="UP000198882"/>
    </source>
</evidence>
<dbReference type="AlphaFoldDB" id="A0A1G9EYQ9"/>
<dbReference type="EMBL" id="FNFE01000007">
    <property type="protein sequence ID" value="SDK81193.1"/>
    <property type="molecule type" value="Genomic_DNA"/>
</dbReference>
<dbReference type="GO" id="GO:0005524">
    <property type="term" value="F:ATP binding"/>
    <property type="evidence" value="ECO:0007669"/>
    <property type="project" value="UniProtKB-KW"/>
</dbReference>
<evidence type="ECO:0000256" key="3">
    <source>
        <dbReference type="PROSITE-ProRule" id="PRU00339"/>
    </source>
</evidence>
<dbReference type="InterPro" id="IPR041664">
    <property type="entry name" value="AAA_16"/>
</dbReference>
<feature type="repeat" description="TPR" evidence="3">
    <location>
        <begin position="753"/>
        <end position="786"/>
    </location>
</feature>
<proteinExistence type="predicted"/>
<accession>A0A1G9EYQ9</accession>
<sequence>MDERDLETPILLALREREANDGPVFEASIRTIAAAVALEDTLADRLRLASTLSALESDGLVTSRDGEPRSDEPTDDVVEVEAPARSGETADGTGSSGDRADETSYRLTAAGRERADDRCARLESERVDVITDDDRSELALGAVPDAYGIPLSRALAARTPDGTISIESALEPAFVGRDSERERLTTLLEGARDEQSSVALIAGEPGIGKTALIERLCADASDVGFETAIGRCRRDGGGPYHPFRDAFDDRADAEPLPFVDSPSPPVRDDTTYDARLEAVYDRTAAWLEDRAAERPLVLAIDDLQWADTATVELLTHLVETIDEAPLAVICTARPTGPETDGQLTWISEAVGREESTVRLELGPLDREPIAELVERHVGDRGVPPAFVDAIAEETGGNPLFVVETVEHMLEAGRIDPTHDYYPERPDEIAVADVVQTTIGARLERLDPATRAVLETGAVVGDVVPLSLLQTVTRYAPSTCREHVDRLIESGLWRRTDDATVRFESDVIRSVVRDEIDEEHASRLHRRIADAMADDDRRETDATIAHHYDRADEPDLALEHWIAAADHATTLYALEDAVAWYERALRLARERGHEETILAVLESLGDVHYTRGEYETADKQFRYVRDRTTDPDRIRRTYRYQARVRFERSEYEATERYATAGLDVGGDDVTREVCWLHDYRAGADMKRGHIEAALEEFRTQRALAARIDDDLLLGRAHQNIGICYMRQGDADRAIGQFDRGVSLLERAGDDRELARCLNDLGIAYLRDDRLQRATETFERCRDLAAKTGSLRVKILALNNLAMVTVTRARWEEADPVLEEVFEIATRVGNDEIEAITHAKLALVEQATGNLETATDTLERGLEMLRETESTYHRAKYRIVLGTISLQRGAFDRAAERIDAGLELAIDREFTKLHAKGLLARGVLERERGTLDAALEDQRAGLDLATGLGSDSDVATHRTELAATLARTDGDDAGRALEQSRRAIDGVPEGYRLVDVTARIVHAGALRRSGDTEAARELLETALEDATGMSNEATLRCLLELASCDRVSGDERLRRERLEVGRELAGEIGATLYADRFADRLADRPADAAPEETPGSPRRRPERDGKAGTADR</sequence>
<feature type="domain" description="Orc1-like AAA ATPase" evidence="5">
    <location>
        <begin position="174"/>
        <end position="329"/>
    </location>
</feature>
<dbReference type="InterPro" id="IPR011990">
    <property type="entry name" value="TPR-like_helical_dom_sf"/>
</dbReference>
<feature type="compositionally biased region" description="Basic and acidic residues" evidence="4">
    <location>
        <begin position="1097"/>
        <end position="1110"/>
    </location>
</feature>
<dbReference type="STRING" id="1095776.SAMN04515672_4026"/>
<gene>
    <name evidence="6" type="ORF">SAMN04515672_4026</name>
</gene>
<dbReference type="Proteomes" id="UP000198882">
    <property type="component" value="Unassembled WGS sequence"/>
</dbReference>
<keyword evidence="3" id="KW-0802">TPR repeat</keyword>
<keyword evidence="7" id="KW-1185">Reference proteome</keyword>
<dbReference type="GO" id="GO:0005737">
    <property type="term" value="C:cytoplasm"/>
    <property type="evidence" value="ECO:0007669"/>
    <property type="project" value="TreeGrafter"/>
</dbReference>